<name>A0A8S5MNU1_9CAUD</name>
<sequence length="45" mass="5163">MRKRNTTARENTVEPQRCFRTHLSPDSLQLNVLVVHLGAEWLSAS</sequence>
<accession>A0A8S5MNU1</accession>
<dbReference type="EMBL" id="BK014941">
    <property type="protein sequence ID" value="DAD83735.1"/>
    <property type="molecule type" value="Genomic_DNA"/>
</dbReference>
<proteinExistence type="predicted"/>
<evidence type="ECO:0000313" key="1">
    <source>
        <dbReference type="EMBL" id="DAD83735.1"/>
    </source>
</evidence>
<reference evidence="1" key="1">
    <citation type="journal article" date="2021" name="Proc. Natl. Acad. Sci. U.S.A.">
        <title>A Catalog of Tens of Thousands of Viruses from Human Metagenomes Reveals Hidden Associations with Chronic Diseases.</title>
        <authorList>
            <person name="Tisza M.J."/>
            <person name="Buck C.B."/>
        </authorList>
    </citation>
    <scope>NUCLEOTIDE SEQUENCE</scope>
    <source>
        <strain evidence="1">CtI7W9</strain>
    </source>
</reference>
<protein>
    <submittedName>
        <fullName evidence="1">Uncharacterized protein</fullName>
    </submittedName>
</protein>
<organism evidence="1">
    <name type="scientific">Myoviridae sp. ctI7W9</name>
    <dbReference type="NCBI Taxonomy" id="2826636"/>
    <lineage>
        <taxon>Viruses</taxon>
        <taxon>Duplodnaviria</taxon>
        <taxon>Heunggongvirae</taxon>
        <taxon>Uroviricota</taxon>
        <taxon>Caudoviricetes</taxon>
    </lineage>
</organism>